<evidence type="ECO:0000313" key="1">
    <source>
        <dbReference type="EMBL" id="GMH84532.1"/>
    </source>
</evidence>
<name>A0A9W7BB92_9STRA</name>
<gene>
    <name evidence="1" type="ORF">TL16_g09953</name>
</gene>
<accession>A0A9W7BB92</accession>
<dbReference type="AlphaFoldDB" id="A0A9W7BB92"/>
<sequence>MSKIIAVAFFGIGVMEFLNAINGQVDPAGFLGASQGLLAREAIAGGQEAMASYARVYGWALWGLGSVRIVYAADTQNFAAWLMCVIMHVIESLFWWSEALTAGGLAAVLSAQGAGAPTSESGVVQILTALVDAIKNGRTGENIIHHVLLFGVPGLTLLLLANKPSAEGKAKSKRS</sequence>
<protein>
    <submittedName>
        <fullName evidence="1">Uncharacterized protein</fullName>
    </submittedName>
</protein>
<comment type="caution">
    <text evidence="1">The sequence shown here is derived from an EMBL/GenBank/DDBJ whole genome shotgun (WGS) entry which is preliminary data.</text>
</comment>
<proteinExistence type="predicted"/>
<evidence type="ECO:0000313" key="2">
    <source>
        <dbReference type="Proteomes" id="UP001162640"/>
    </source>
</evidence>
<reference evidence="2" key="1">
    <citation type="journal article" date="2023" name="Commun. Biol.">
        <title>Genome analysis of Parmales, the sister group of diatoms, reveals the evolutionary specialization of diatoms from phago-mixotrophs to photoautotrophs.</title>
        <authorList>
            <person name="Ban H."/>
            <person name="Sato S."/>
            <person name="Yoshikawa S."/>
            <person name="Yamada K."/>
            <person name="Nakamura Y."/>
            <person name="Ichinomiya M."/>
            <person name="Sato N."/>
            <person name="Blanc-Mathieu R."/>
            <person name="Endo H."/>
            <person name="Kuwata A."/>
            <person name="Ogata H."/>
        </authorList>
    </citation>
    <scope>NUCLEOTIDE SEQUENCE [LARGE SCALE GENOMIC DNA]</scope>
</reference>
<dbReference type="EMBL" id="BLQM01000345">
    <property type="protein sequence ID" value="GMH84532.1"/>
    <property type="molecule type" value="Genomic_DNA"/>
</dbReference>
<dbReference type="Proteomes" id="UP001162640">
    <property type="component" value="Unassembled WGS sequence"/>
</dbReference>
<organism evidence="1 2">
    <name type="scientific">Triparma laevis f. inornata</name>
    <dbReference type="NCBI Taxonomy" id="1714386"/>
    <lineage>
        <taxon>Eukaryota</taxon>
        <taxon>Sar</taxon>
        <taxon>Stramenopiles</taxon>
        <taxon>Ochrophyta</taxon>
        <taxon>Bolidophyceae</taxon>
        <taxon>Parmales</taxon>
        <taxon>Triparmaceae</taxon>
        <taxon>Triparma</taxon>
    </lineage>
</organism>